<dbReference type="AlphaFoldDB" id="A0A0H4JU82"/>
<accession>A0A0H4JU82</accession>
<sequence length="121" mass="13361">MWQSRKGAQMKKFLAFIVLSNLIAVACVYLFEFSFGYLKIAFLKDYAFYSMLILLVLGAFFSFSGHGVGYSDPSNVAGVAASSLIDNDSAKKTVVTRLESIGLGHRFLIVSLLPLIFCFIL</sequence>
<organism evidence="2 3">
    <name type="scientific">Vibrio cholerae</name>
    <dbReference type="NCBI Taxonomy" id="666"/>
    <lineage>
        <taxon>Bacteria</taxon>
        <taxon>Pseudomonadati</taxon>
        <taxon>Pseudomonadota</taxon>
        <taxon>Gammaproteobacteria</taxon>
        <taxon>Vibrionales</taxon>
        <taxon>Vibrionaceae</taxon>
        <taxon>Vibrio</taxon>
    </lineage>
</organism>
<protein>
    <submittedName>
        <fullName evidence="2">Uncharacterized protein</fullName>
    </submittedName>
</protein>
<evidence type="ECO:0000256" key="1">
    <source>
        <dbReference type="SAM" id="Phobius"/>
    </source>
</evidence>
<keyword evidence="1" id="KW-0472">Membrane</keyword>
<evidence type="ECO:0000313" key="3">
    <source>
        <dbReference type="Proteomes" id="UP000471242"/>
    </source>
</evidence>
<dbReference type="KEGG" id="vcq:EN18_00260"/>
<keyword evidence="1" id="KW-1133">Transmembrane helix</keyword>
<keyword evidence="1" id="KW-0812">Transmembrane</keyword>
<dbReference type="OMA" id="DPSNMAG"/>
<dbReference type="EMBL" id="QZRB01000047">
    <property type="protein sequence ID" value="MVD25469.1"/>
    <property type="molecule type" value="Genomic_DNA"/>
</dbReference>
<reference evidence="2 3" key="1">
    <citation type="submission" date="2018-09" db="EMBL/GenBank/DDBJ databases">
        <title>Genomic epidemiology reveals two lineages of Vibrio cholerae that can cause global cholera epidemics despite absence of cholera toxin gene.</title>
        <authorList>
            <person name="Wang H."/>
            <person name="Zen W."/>
            <person name="Yu H."/>
            <person name="Zhang W."/>
            <person name="Pan J."/>
            <person name="Yang C."/>
            <person name="Cui Y."/>
        </authorList>
    </citation>
    <scope>NUCLEOTIDE SEQUENCE [LARGE SCALE GENOMIC DNA]</scope>
    <source>
        <strain evidence="2 3">00-1_S85</strain>
    </source>
</reference>
<dbReference type="PROSITE" id="PS51257">
    <property type="entry name" value="PROKAR_LIPOPROTEIN"/>
    <property type="match status" value="1"/>
</dbReference>
<comment type="caution">
    <text evidence="2">The sequence shown here is derived from an EMBL/GenBank/DDBJ whole genome shotgun (WGS) entry which is preliminary data.</text>
</comment>
<feature type="transmembrane region" description="Helical" evidence="1">
    <location>
        <begin position="12"/>
        <end position="31"/>
    </location>
</feature>
<name>A0A0H4JU82_VIBCL</name>
<evidence type="ECO:0000313" key="2">
    <source>
        <dbReference type="EMBL" id="MVD25469.1"/>
    </source>
</evidence>
<gene>
    <name evidence="2" type="ORF">D6U24_19285</name>
</gene>
<dbReference type="Proteomes" id="UP000471242">
    <property type="component" value="Unassembled WGS sequence"/>
</dbReference>
<proteinExistence type="predicted"/>
<feature type="transmembrane region" description="Helical" evidence="1">
    <location>
        <begin position="46"/>
        <end position="63"/>
    </location>
</feature>